<feature type="region of interest" description="Disordered" evidence="1">
    <location>
        <begin position="158"/>
        <end position="198"/>
    </location>
</feature>
<sequence length="198" mass="21576">MSQGDNIETERVFGLPFRTNLELMGIRFLDAGGDGSGAGDGDDEDDSDDEQGSGAGDDADEQHSDSDEDEDEDEGFDGDFDAKRARRTIDRLRREAKAAKADAAAAKQGGPDTSAIQAENLRLKVALKTGLDADLADRLKGTTEDELLEDAQKLLDRFYPEEKKLPNRQPKPRLRGGKDPDEEPELTADDIVKKALGR</sequence>
<gene>
    <name evidence="2" type="ORF">ATC03_08875</name>
</gene>
<feature type="region of interest" description="Disordered" evidence="1">
    <location>
        <begin position="29"/>
        <end position="116"/>
    </location>
</feature>
<dbReference type="STRING" id="453304.ATC03_08875"/>
<feature type="compositionally biased region" description="Acidic residues" evidence="1">
    <location>
        <begin position="40"/>
        <end position="51"/>
    </location>
</feature>
<evidence type="ECO:0000313" key="2">
    <source>
        <dbReference type="EMBL" id="ANJ26813.1"/>
    </source>
</evidence>
<reference evidence="3" key="2">
    <citation type="submission" date="2016-01" db="EMBL/GenBank/DDBJ databases">
        <title>Complete genome sequence of Agromyces aureus AR33T and comparison with related organisms.</title>
        <authorList>
            <person name="Corretto E."/>
            <person name="Antonielli L."/>
            <person name="Sessitsch A."/>
            <person name="Brader G."/>
        </authorList>
    </citation>
    <scope>NUCLEOTIDE SEQUENCE [LARGE SCALE GENOMIC DNA]</scope>
    <source>
        <strain evidence="3">AR33</strain>
    </source>
</reference>
<name>A0A191WF47_9MICO</name>
<evidence type="ECO:0000256" key="1">
    <source>
        <dbReference type="SAM" id="MobiDB-lite"/>
    </source>
</evidence>
<organism evidence="2 3">
    <name type="scientific">Agromyces aureus</name>
    <dbReference type="NCBI Taxonomy" id="453304"/>
    <lineage>
        <taxon>Bacteria</taxon>
        <taxon>Bacillati</taxon>
        <taxon>Actinomycetota</taxon>
        <taxon>Actinomycetes</taxon>
        <taxon>Micrococcales</taxon>
        <taxon>Microbacteriaceae</taxon>
        <taxon>Agromyces</taxon>
    </lineage>
</organism>
<accession>A0A191WF47</accession>
<keyword evidence="3" id="KW-1185">Reference proteome</keyword>
<feature type="compositionally biased region" description="Acidic residues" evidence="1">
    <location>
        <begin position="66"/>
        <end position="79"/>
    </location>
</feature>
<dbReference type="Proteomes" id="UP000078437">
    <property type="component" value="Chromosome"/>
</dbReference>
<evidence type="ECO:0008006" key="4">
    <source>
        <dbReference type="Google" id="ProtNLM"/>
    </source>
</evidence>
<feature type="compositionally biased region" description="Basic and acidic residues" evidence="1">
    <location>
        <begin position="80"/>
        <end position="100"/>
    </location>
</feature>
<dbReference type="RefSeq" id="WP_067875781.1">
    <property type="nucleotide sequence ID" value="NZ_CP013979.1"/>
</dbReference>
<dbReference type="AlphaFoldDB" id="A0A191WF47"/>
<reference evidence="2 3" key="1">
    <citation type="journal article" date="2016" name="Int. J. Syst. Evol. Microbiol.">
        <title>Agromyces aureus sp. nov., isolated from the rhizosphere of Salix caprea L. grown in a heavy-metal-contaminated soil.</title>
        <authorList>
            <person name="Corretto E."/>
            <person name="Antonielli L."/>
            <person name="Sessitsch A."/>
            <person name="Compant S."/>
            <person name="Gorfer M."/>
            <person name="Kuffner M."/>
            <person name="Brader G."/>
        </authorList>
    </citation>
    <scope>NUCLEOTIDE SEQUENCE [LARGE SCALE GENOMIC DNA]</scope>
    <source>
        <strain evidence="2 3">AR33</strain>
    </source>
</reference>
<protein>
    <recommendedName>
        <fullName evidence="4">Scaffolding protein</fullName>
    </recommendedName>
</protein>
<evidence type="ECO:0000313" key="3">
    <source>
        <dbReference type="Proteomes" id="UP000078437"/>
    </source>
</evidence>
<proteinExistence type="predicted"/>
<dbReference type="KEGG" id="agy:ATC03_08875"/>
<dbReference type="EMBL" id="CP013979">
    <property type="protein sequence ID" value="ANJ26813.1"/>
    <property type="molecule type" value="Genomic_DNA"/>
</dbReference>
<dbReference type="OrthoDB" id="4216082at2"/>